<feature type="domain" description="ABC transmembrane type-1" evidence="8">
    <location>
        <begin position="94"/>
        <end position="315"/>
    </location>
</feature>
<dbReference type="InterPro" id="IPR000515">
    <property type="entry name" value="MetI-like"/>
</dbReference>
<keyword evidence="4 7" id="KW-0812">Transmembrane</keyword>
<dbReference type="PROSITE" id="PS50928">
    <property type="entry name" value="ABC_TM1"/>
    <property type="match status" value="1"/>
</dbReference>
<keyword evidence="3" id="KW-1003">Cell membrane</keyword>
<evidence type="ECO:0000256" key="5">
    <source>
        <dbReference type="ARBA" id="ARBA00022989"/>
    </source>
</evidence>
<feature type="transmembrane region" description="Helical" evidence="7">
    <location>
        <begin position="98"/>
        <end position="119"/>
    </location>
</feature>
<dbReference type="EMBL" id="RCVZ01000008">
    <property type="protein sequence ID" value="RLQ94781.1"/>
    <property type="molecule type" value="Genomic_DNA"/>
</dbReference>
<dbReference type="InterPro" id="IPR035906">
    <property type="entry name" value="MetI-like_sf"/>
</dbReference>
<keyword evidence="6 7" id="KW-0472">Membrane</keyword>
<evidence type="ECO:0000256" key="1">
    <source>
        <dbReference type="ARBA" id="ARBA00004651"/>
    </source>
</evidence>
<evidence type="ECO:0000313" key="10">
    <source>
        <dbReference type="Proteomes" id="UP000276770"/>
    </source>
</evidence>
<comment type="subcellular location">
    <subcellularLocation>
        <location evidence="1 7">Cell membrane</location>
        <topology evidence="1 7">Multi-pass membrane protein</topology>
    </subcellularLocation>
</comment>
<evidence type="ECO:0000259" key="8">
    <source>
        <dbReference type="PROSITE" id="PS50928"/>
    </source>
</evidence>
<dbReference type="Gene3D" id="1.10.3720.10">
    <property type="entry name" value="MetI-like"/>
    <property type="match status" value="1"/>
</dbReference>
<evidence type="ECO:0000256" key="2">
    <source>
        <dbReference type="ARBA" id="ARBA00022448"/>
    </source>
</evidence>
<keyword evidence="10" id="KW-1185">Reference proteome</keyword>
<dbReference type="OrthoDB" id="5174895at2"/>
<gene>
    <name evidence="9" type="ORF">D9X91_12360</name>
</gene>
<organism evidence="9 10">
    <name type="scientific">Falsibacillus albus</name>
    <dbReference type="NCBI Taxonomy" id="2478915"/>
    <lineage>
        <taxon>Bacteria</taxon>
        <taxon>Bacillati</taxon>
        <taxon>Bacillota</taxon>
        <taxon>Bacilli</taxon>
        <taxon>Bacillales</taxon>
        <taxon>Bacillaceae</taxon>
        <taxon>Falsibacillus</taxon>
    </lineage>
</organism>
<keyword evidence="5 7" id="KW-1133">Transmembrane helix</keyword>
<accession>A0A3L7JYK7</accession>
<feature type="transmembrane region" description="Helical" evidence="7">
    <location>
        <begin position="182"/>
        <end position="210"/>
    </location>
</feature>
<feature type="transmembrane region" description="Helical" evidence="7">
    <location>
        <begin position="131"/>
        <end position="151"/>
    </location>
</feature>
<dbReference type="CDD" id="cd06261">
    <property type="entry name" value="TM_PBP2"/>
    <property type="match status" value="1"/>
</dbReference>
<evidence type="ECO:0000256" key="7">
    <source>
        <dbReference type="RuleBase" id="RU363032"/>
    </source>
</evidence>
<dbReference type="PANTHER" id="PTHR43227">
    <property type="entry name" value="BLL4140 PROTEIN"/>
    <property type="match status" value="1"/>
</dbReference>
<evidence type="ECO:0000256" key="6">
    <source>
        <dbReference type="ARBA" id="ARBA00023136"/>
    </source>
</evidence>
<protein>
    <submittedName>
        <fullName evidence="9">Sugar ABC transporter permease</fullName>
    </submittedName>
</protein>
<evidence type="ECO:0000256" key="4">
    <source>
        <dbReference type="ARBA" id="ARBA00022692"/>
    </source>
</evidence>
<dbReference type="Pfam" id="PF00528">
    <property type="entry name" value="BPD_transp_1"/>
    <property type="match status" value="1"/>
</dbReference>
<dbReference type="InterPro" id="IPR050809">
    <property type="entry name" value="UgpAE/MalFG_permease"/>
</dbReference>
<evidence type="ECO:0000256" key="3">
    <source>
        <dbReference type="ARBA" id="ARBA00022475"/>
    </source>
</evidence>
<feature type="transmembrane region" description="Helical" evidence="7">
    <location>
        <begin position="30"/>
        <end position="52"/>
    </location>
</feature>
<reference evidence="9 10" key="1">
    <citation type="submission" date="2018-10" db="EMBL/GenBank/DDBJ databases">
        <title>Falsibacillus sp. genome draft.</title>
        <authorList>
            <person name="Shi S."/>
        </authorList>
    </citation>
    <scope>NUCLEOTIDE SEQUENCE [LARGE SCALE GENOMIC DNA]</scope>
    <source>
        <strain evidence="9 10">GY 10110</strain>
    </source>
</reference>
<dbReference type="GO" id="GO:0055085">
    <property type="term" value="P:transmembrane transport"/>
    <property type="evidence" value="ECO:0007669"/>
    <property type="project" value="InterPro"/>
</dbReference>
<dbReference type="SUPFAM" id="SSF161098">
    <property type="entry name" value="MetI-like"/>
    <property type="match status" value="1"/>
</dbReference>
<sequence length="326" mass="36087">MANPVEVNTSRQVKTKPKAKRSFGAFIKNYAFLLMLLPALVLYGLFIIYPFVSSIIMSFFQWSGIGPMNDFVGFDNYVKWLTEEPFSTMFYRALGHNIIVFIINIIISIFFGMFIAYLLSQKIRGAGIYKTLFFMPHTLSLAVVAFLWGLMLNPQWGVINKLLKAVGLNDLALPWLGGEHTALPVIILIGLWHSLGFPILVFLAAMISIPRSLIEAAIVDGASSFKIFTKIVFPLLMPPLLTIAVLTFIGSFGTFELIFLLEGAEAGPFYSTDVLGTLFYRTAFGGMGSTGTGMGLGASLATMMFVMVVPVSLLAVYLQRKYDVKY</sequence>
<evidence type="ECO:0000313" key="9">
    <source>
        <dbReference type="EMBL" id="RLQ94781.1"/>
    </source>
</evidence>
<feature type="transmembrane region" description="Helical" evidence="7">
    <location>
        <begin position="231"/>
        <end position="252"/>
    </location>
</feature>
<comment type="similarity">
    <text evidence="7">Belongs to the binding-protein-dependent transport system permease family.</text>
</comment>
<feature type="transmembrane region" description="Helical" evidence="7">
    <location>
        <begin position="296"/>
        <end position="318"/>
    </location>
</feature>
<proteinExistence type="inferred from homology"/>
<dbReference type="RefSeq" id="WP_121680944.1">
    <property type="nucleotide sequence ID" value="NZ_RCVZ01000008.1"/>
</dbReference>
<dbReference type="AlphaFoldDB" id="A0A3L7JYK7"/>
<dbReference type="PANTHER" id="PTHR43227:SF11">
    <property type="entry name" value="BLL4140 PROTEIN"/>
    <property type="match status" value="1"/>
</dbReference>
<keyword evidence="2 7" id="KW-0813">Transport</keyword>
<dbReference type="Proteomes" id="UP000276770">
    <property type="component" value="Unassembled WGS sequence"/>
</dbReference>
<comment type="caution">
    <text evidence="9">The sequence shown here is derived from an EMBL/GenBank/DDBJ whole genome shotgun (WGS) entry which is preliminary data.</text>
</comment>
<dbReference type="GO" id="GO:0005886">
    <property type="term" value="C:plasma membrane"/>
    <property type="evidence" value="ECO:0007669"/>
    <property type="project" value="UniProtKB-SubCell"/>
</dbReference>
<name>A0A3L7JYK7_9BACI</name>